<feature type="binding site" evidence="13">
    <location>
        <position position="697"/>
    </location>
    <ligand>
        <name>Zn(2+)</name>
        <dbReference type="ChEBI" id="CHEBI:29105"/>
        <label>1</label>
        <note>catalytic</note>
    </ligand>
</feature>
<evidence type="ECO:0000313" key="18">
    <source>
        <dbReference type="Proteomes" id="UP000198749"/>
    </source>
</evidence>
<comment type="cofactor">
    <cofactor evidence="13">
        <name>Zn(2+)</name>
        <dbReference type="ChEBI" id="CHEBI:29105"/>
    </cofactor>
    <text evidence="13">Binds 2 Zn(2+) ions per subunit.</text>
</comment>
<feature type="binding site" evidence="13">
    <location>
        <position position="673"/>
    </location>
    <ligand>
        <name>Zn(2+)</name>
        <dbReference type="ChEBI" id="CHEBI:29105"/>
        <label>1</label>
        <note>catalytic</note>
    </ligand>
</feature>
<evidence type="ECO:0000256" key="3">
    <source>
        <dbReference type="ARBA" id="ARBA00009553"/>
    </source>
</evidence>
<evidence type="ECO:0000256" key="2">
    <source>
        <dbReference type="ARBA" id="ARBA00004681"/>
    </source>
</evidence>
<evidence type="ECO:0000256" key="8">
    <source>
        <dbReference type="ARBA" id="ARBA00022737"/>
    </source>
</evidence>
<dbReference type="PANTHER" id="PTHR30519">
    <property type="entry name" value="5-METHYLTETRAHYDROPTEROYLTRIGLUTAMATE--HOMOCYSTEINE METHYLTRANSFERASE"/>
    <property type="match status" value="1"/>
</dbReference>
<dbReference type="AlphaFoldDB" id="A0A1H9GCF3"/>
<dbReference type="InterPro" id="IPR006276">
    <property type="entry name" value="Cobalamin-indep_Met_synthase"/>
</dbReference>
<dbReference type="GO" id="GO:0003871">
    <property type="term" value="F:5-methyltetrahydropteroyltriglutamate-homocysteine S-methyltransferase activity"/>
    <property type="evidence" value="ECO:0007669"/>
    <property type="project" value="UniProtKB-UniRule"/>
</dbReference>
<feature type="binding site" evidence="11 12">
    <location>
        <begin position="463"/>
        <end position="465"/>
    </location>
    <ligand>
        <name>L-homocysteine</name>
        <dbReference type="ChEBI" id="CHEBI:58199"/>
    </ligand>
</feature>
<dbReference type="NCBIfam" id="NF003556">
    <property type="entry name" value="PRK05222.1"/>
    <property type="match status" value="1"/>
</dbReference>
<dbReference type="EC" id="2.1.1.14" evidence="11"/>
<dbReference type="CDD" id="cd03312">
    <property type="entry name" value="CIMS_N_terminal_like"/>
    <property type="match status" value="1"/>
</dbReference>
<protein>
    <recommendedName>
        <fullName evidence="11">5-methyltetrahydropteroyltriglutamate--homocysteine methyltransferase</fullName>
        <ecNumber evidence="11">2.1.1.14</ecNumber>
    </recommendedName>
    <alternativeName>
        <fullName evidence="11">Cobalamin-independent methionine synthase</fullName>
    </alternativeName>
    <alternativeName>
        <fullName evidence="11">Methionine synthase, vitamin-B12 independent isozyme</fullName>
    </alternativeName>
</protein>
<keyword evidence="10 11" id="KW-0486">Methionine biosynthesis</keyword>
<evidence type="ECO:0000256" key="4">
    <source>
        <dbReference type="ARBA" id="ARBA00022603"/>
    </source>
</evidence>
<evidence type="ECO:0000259" key="16">
    <source>
        <dbReference type="Pfam" id="PF08267"/>
    </source>
</evidence>
<evidence type="ECO:0000256" key="5">
    <source>
        <dbReference type="ARBA" id="ARBA00022605"/>
    </source>
</evidence>
<evidence type="ECO:0000256" key="14">
    <source>
        <dbReference type="PIRSR" id="PIRSR000382-3"/>
    </source>
</evidence>
<accession>A0A1H9GCF3</accession>
<dbReference type="CDD" id="cd03311">
    <property type="entry name" value="CIMS_C_terminal_like"/>
    <property type="match status" value="1"/>
</dbReference>
<keyword evidence="18" id="KW-1185">Reference proteome</keyword>
<evidence type="ECO:0000256" key="10">
    <source>
        <dbReference type="ARBA" id="ARBA00023167"/>
    </source>
</evidence>
<reference evidence="18" key="1">
    <citation type="submission" date="2016-10" db="EMBL/GenBank/DDBJ databases">
        <authorList>
            <person name="Varghese N."/>
            <person name="Submissions S."/>
        </authorList>
    </citation>
    <scope>NUCLEOTIDE SEQUENCE [LARGE SCALE GENOMIC DNA]</scope>
    <source>
        <strain evidence="18">DSM 18887</strain>
    </source>
</reference>
<dbReference type="GO" id="GO:0071265">
    <property type="term" value="P:L-methionine biosynthetic process"/>
    <property type="evidence" value="ECO:0007669"/>
    <property type="project" value="UniProtKB-ARBA"/>
</dbReference>
<feature type="binding site" evidence="11">
    <location>
        <position position="758"/>
    </location>
    <ligand>
        <name>Zn(2+)</name>
        <dbReference type="ChEBI" id="CHEBI:29105"/>
        <note>catalytic</note>
    </ligand>
</feature>
<dbReference type="Pfam" id="PF01717">
    <property type="entry name" value="Meth_synt_2"/>
    <property type="match status" value="1"/>
</dbReference>
<dbReference type="Pfam" id="PF08267">
    <property type="entry name" value="Meth_synt_1"/>
    <property type="match status" value="1"/>
</dbReference>
<feature type="binding site" evidence="12">
    <location>
        <position position="48"/>
    </location>
    <ligand>
        <name>5-methyltetrahydropteroyltri-L-glutamate</name>
        <dbReference type="ChEBI" id="CHEBI:58207"/>
    </ligand>
</feature>
<dbReference type="InterPro" id="IPR013215">
    <property type="entry name" value="Cbl-indep_Met_Synth_N"/>
</dbReference>
<evidence type="ECO:0000313" key="17">
    <source>
        <dbReference type="EMBL" id="SEQ47774.1"/>
    </source>
</evidence>
<dbReference type="UniPathway" id="UPA00051">
    <property type="reaction ID" value="UER00082"/>
</dbReference>
<comment type="function">
    <text evidence="1 11">Catalyzes the transfer of a methyl group from 5-methyltetrahydrofolate to homocysteine resulting in methionine formation.</text>
</comment>
<dbReference type="InterPro" id="IPR002629">
    <property type="entry name" value="Met_Synth_C/arc"/>
</dbReference>
<feature type="domain" description="Cobalamin-independent methionine synthase MetE N-terminal" evidence="16">
    <location>
        <begin position="33"/>
        <end position="344"/>
    </location>
</feature>
<dbReference type="EMBL" id="FOGB01000004">
    <property type="protein sequence ID" value="SEQ47774.1"/>
    <property type="molecule type" value="Genomic_DNA"/>
</dbReference>
<evidence type="ECO:0000256" key="13">
    <source>
        <dbReference type="PIRSR" id="PIRSR000382-2"/>
    </source>
</evidence>
<evidence type="ECO:0000256" key="12">
    <source>
        <dbReference type="PIRSR" id="PIRSR000382-1"/>
    </source>
</evidence>
<dbReference type="FunFam" id="3.20.20.210:FF:000002">
    <property type="entry name" value="5-methyltetrahydropteroyltriglutamate--homocysteine methyltransferase"/>
    <property type="match status" value="1"/>
</dbReference>
<feature type="binding site" evidence="11">
    <location>
        <position position="144"/>
    </location>
    <ligand>
        <name>5-methyltetrahydropteroyltri-L-glutamate</name>
        <dbReference type="ChEBI" id="CHEBI:58207"/>
    </ligand>
</feature>
<dbReference type="GO" id="GO:0008270">
    <property type="term" value="F:zinc ion binding"/>
    <property type="evidence" value="ECO:0007669"/>
    <property type="project" value="InterPro"/>
</dbReference>
<dbReference type="Proteomes" id="UP000198749">
    <property type="component" value="Unassembled WGS sequence"/>
</dbReference>
<name>A0A1H9GCF3_9GAMM</name>
<feature type="binding site" evidence="11 12">
    <location>
        <position position="593"/>
    </location>
    <ligand>
        <name>5-methyltetrahydropteroyltri-L-glutamate</name>
        <dbReference type="ChEBI" id="CHEBI:58207"/>
    </ligand>
</feature>
<keyword evidence="5 11" id="KW-0028">Amino-acid biosynthesis</keyword>
<feature type="binding site" evidence="11 12">
    <location>
        <position position="516"/>
    </location>
    <ligand>
        <name>L-methionine</name>
        <dbReference type="ChEBI" id="CHEBI:57844"/>
    </ligand>
</feature>
<feature type="binding site" evidence="13">
    <location>
        <position position="688"/>
    </location>
    <ligand>
        <name>Zn(2+)</name>
        <dbReference type="ChEBI" id="CHEBI:29105"/>
        <label>1</label>
        <note>catalytic</note>
    </ligand>
</feature>
<feature type="binding site" evidence="11">
    <location>
        <position position="675"/>
    </location>
    <ligand>
        <name>Zn(2+)</name>
        <dbReference type="ChEBI" id="CHEBI:29105"/>
        <note>catalytic</note>
    </ligand>
</feature>
<feature type="binding site" evidence="11 12">
    <location>
        <begin position="463"/>
        <end position="465"/>
    </location>
    <ligand>
        <name>L-methionine</name>
        <dbReference type="ChEBI" id="CHEBI:57844"/>
    </ligand>
</feature>
<keyword evidence="6 11" id="KW-0808">Transferase</keyword>
<organism evidence="17 18">
    <name type="scientific">Amphritea atlantica</name>
    <dbReference type="NCBI Taxonomy" id="355243"/>
    <lineage>
        <taxon>Bacteria</taxon>
        <taxon>Pseudomonadati</taxon>
        <taxon>Pseudomonadota</taxon>
        <taxon>Gammaproteobacteria</taxon>
        <taxon>Oceanospirillales</taxon>
        <taxon>Oceanospirillaceae</taxon>
        <taxon>Amphritea</taxon>
    </lineage>
</organism>
<feature type="binding site" evidence="12">
    <location>
        <position position="149"/>
    </location>
    <ligand>
        <name>5-methyltetrahydropteroyltri-L-glutamate</name>
        <dbReference type="ChEBI" id="CHEBI:58207"/>
    </ligand>
</feature>
<dbReference type="SUPFAM" id="SSF51726">
    <property type="entry name" value="UROD/MetE-like"/>
    <property type="match status" value="2"/>
</dbReference>
<comment type="catalytic activity">
    <reaction evidence="11">
        <text>5-methyltetrahydropteroyltri-L-glutamate + L-homocysteine = tetrahydropteroyltri-L-glutamate + L-methionine</text>
        <dbReference type="Rhea" id="RHEA:21196"/>
        <dbReference type="ChEBI" id="CHEBI:57844"/>
        <dbReference type="ChEBI" id="CHEBI:58140"/>
        <dbReference type="ChEBI" id="CHEBI:58199"/>
        <dbReference type="ChEBI" id="CHEBI:58207"/>
        <dbReference type="EC" id="2.1.1.14"/>
    </reaction>
</comment>
<feature type="binding site" evidence="11">
    <location>
        <position position="516"/>
    </location>
    <ligand>
        <name>L-homocysteine</name>
        <dbReference type="ChEBI" id="CHEBI:58199"/>
    </ligand>
</feature>
<evidence type="ECO:0000259" key="15">
    <source>
        <dbReference type="Pfam" id="PF01717"/>
    </source>
</evidence>
<dbReference type="Gene3D" id="3.20.20.210">
    <property type="match status" value="2"/>
</dbReference>
<sequence>MIDQHHNQRLFRDNPLSQRTTLQNYQQEKMVKTHIPGFPRIGAQRELKFALENYWHGKSSRNELTDVAKTLRMQNWNIQAESGMDLVTVNDFSLYDQVLDHSVLLGVVPQRFSDGSCDSFDNYFRMARGRAPSGKATRACEMTKWFDTNYHYLVPELTATQQFILNPEKLLAEITEAQQAGHRVKPVIIGPVTYLWLAKCAAQTFDKLTLLPALLESYKGLLNLLSRKNIDWLQIDEPALVLELPPKWQEAYREAYQTLSSSGTGLKLMLTTYFGALDSNFDLTAYLPVDGFHLDAVRGGDEFIRFSERLRTDQVLSVGVIDGRNIWKTDITAAAGRIKPVADQRGDNLWLSSSCSLLHVPVDLEQETGFDPELYSWLAFARQKLAELSLLKQAIEGKNSPQLAANLQHVTARTQSQRVHRIEVKRRVNGLMPQDGERGLPYAERAVKQQQKLQLPAFPTTTIGSFPQTSDIRSVRARFRRGELDEISYTAIMQAEIKDCIERQERYGLDMLVHGEPERNDMVEYFGEQLEGYTTSQLGWVQSYGSRCVKPPIIYGDILRKEAMTVGWSRYAQSLSNKPVKGMLTGPVTMLQWAFVRDDQPRSETCLQIALALRDEVVDLEQAGIAAIQIDEPAIREGLPLKQSEWEFYLQWAVYAFRVSASGVQPETQIHTHMCYAEFNDIIQAIADMDADVITIETSRSNMELLEVFTEFNYPNEIGPGVYDIHSPNTPTVEQIQTLIEKAATLIPAERLWINPDCGLKTRGWDEVATSLINMVAAAKILREQRLAA</sequence>
<comment type="pathway">
    <text evidence="2 11">Amino-acid biosynthesis; L-methionine biosynthesis via de novo pathway; L-methionine from L-homocysteine (MetE route): step 1/1.</text>
</comment>
<dbReference type="InterPro" id="IPR038071">
    <property type="entry name" value="UROD/MetE-like_sf"/>
</dbReference>
<dbReference type="FunFam" id="3.20.20.210:FF:000003">
    <property type="entry name" value="5-methyltetrahydropteroyltriglutamate--homocysteine methyltransferase"/>
    <property type="match status" value="1"/>
</dbReference>
<dbReference type="PIRSF" id="PIRSF000382">
    <property type="entry name" value="MeTrfase_B12_ind"/>
    <property type="match status" value="1"/>
</dbReference>
<keyword evidence="4 11" id="KW-0489">Methyltransferase</keyword>
<evidence type="ECO:0000256" key="6">
    <source>
        <dbReference type="ARBA" id="ARBA00022679"/>
    </source>
</evidence>
<feature type="active site" description="Proton donor" evidence="11 14">
    <location>
        <position position="726"/>
    </location>
</feature>
<evidence type="ECO:0000256" key="11">
    <source>
        <dbReference type="HAMAP-Rule" id="MF_00172"/>
    </source>
</evidence>
<proteinExistence type="inferred from homology"/>
<evidence type="ECO:0000256" key="9">
    <source>
        <dbReference type="ARBA" id="ARBA00022833"/>
    </source>
</evidence>
<dbReference type="GO" id="GO:0032259">
    <property type="term" value="P:methylation"/>
    <property type="evidence" value="ECO:0007669"/>
    <property type="project" value="UniProtKB-KW"/>
</dbReference>
<feature type="binding site" evidence="13">
    <location>
        <position position="758"/>
    </location>
    <ligand>
        <name>Zn(2+)</name>
        <dbReference type="ChEBI" id="CHEBI:29105"/>
        <label>1</label>
        <note>catalytic</note>
    </ligand>
</feature>
<dbReference type="NCBIfam" id="TIGR01371">
    <property type="entry name" value="met_syn_B12ind"/>
    <property type="match status" value="1"/>
</dbReference>
<feature type="binding site" evidence="11">
    <location>
        <position position="637"/>
    </location>
    <ligand>
        <name>5-methyltetrahydropteroyltri-L-glutamate</name>
        <dbReference type="ChEBI" id="CHEBI:58207"/>
    </ligand>
</feature>
<feature type="binding site" evidence="13">
    <location>
        <position position="675"/>
    </location>
    <ligand>
        <name>Zn(2+)</name>
        <dbReference type="ChEBI" id="CHEBI:29105"/>
        <label>1</label>
        <note>catalytic</note>
    </ligand>
</feature>
<feature type="binding site" evidence="11 12">
    <location>
        <begin position="547"/>
        <end position="548"/>
    </location>
    <ligand>
        <name>5-methyltetrahydropteroyltri-L-glutamate</name>
        <dbReference type="ChEBI" id="CHEBI:58207"/>
    </ligand>
</feature>
<evidence type="ECO:0000256" key="1">
    <source>
        <dbReference type="ARBA" id="ARBA00002777"/>
    </source>
</evidence>
<feature type="binding site" evidence="11">
    <location>
        <begin position="45"/>
        <end position="48"/>
    </location>
    <ligand>
        <name>5-methyltetrahydropteroyltri-L-glutamate</name>
        <dbReference type="ChEBI" id="CHEBI:58207"/>
    </ligand>
</feature>
<feature type="binding site" evidence="11">
    <location>
        <position position="673"/>
    </location>
    <ligand>
        <name>Zn(2+)</name>
        <dbReference type="ChEBI" id="CHEBI:29105"/>
        <note>catalytic</note>
    </ligand>
</feature>
<comment type="similarity">
    <text evidence="3 11">Belongs to the vitamin-B12 independent methionine synthase family.</text>
</comment>
<feature type="domain" description="Cobalamin-independent methionine synthase MetE C-terminal/archaeal" evidence="15">
    <location>
        <begin position="458"/>
        <end position="780"/>
    </location>
</feature>
<dbReference type="STRING" id="355243.SAMN03080615_01604"/>
<feature type="binding site" evidence="11 12">
    <location>
        <position position="631"/>
    </location>
    <ligand>
        <name>L-methionine</name>
        <dbReference type="ChEBI" id="CHEBI:57844"/>
    </ligand>
</feature>
<comment type="cofactor">
    <cofactor evidence="11">
        <name>Zn(2+)</name>
        <dbReference type="ChEBI" id="CHEBI:29105"/>
    </cofactor>
    <text evidence="11">Binds 1 zinc ion per subunit.</text>
</comment>
<gene>
    <name evidence="11" type="primary">metE</name>
    <name evidence="17" type="ORF">SAMN03080615_01604</name>
</gene>
<dbReference type="HAMAP" id="MF_00172">
    <property type="entry name" value="Meth_synth"/>
    <property type="match status" value="1"/>
</dbReference>
<keyword evidence="9 11" id="KW-0862">Zinc</keyword>
<feature type="binding site" evidence="11 12">
    <location>
        <position position="631"/>
    </location>
    <ligand>
        <name>L-homocysteine</name>
        <dbReference type="ChEBI" id="CHEBI:58199"/>
    </ligand>
</feature>
<keyword evidence="8 11" id="KW-0677">Repeat</keyword>
<keyword evidence="7 11" id="KW-0479">Metal-binding</keyword>
<evidence type="ECO:0000256" key="7">
    <source>
        <dbReference type="ARBA" id="ARBA00022723"/>
    </source>
</evidence>
<feature type="binding site" evidence="11">
    <location>
        <position position="697"/>
    </location>
    <ligand>
        <name>Zn(2+)</name>
        <dbReference type="ChEBI" id="CHEBI:29105"/>
        <note>catalytic</note>
    </ligand>
</feature>